<evidence type="ECO:0000313" key="10">
    <source>
        <dbReference type="Proteomes" id="UP001226762"/>
    </source>
</evidence>
<dbReference type="AlphaFoldDB" id="A0AAE4B5R1"/>
<dbReference type="GO" id="GO:0030245">
    <property type="term" value="P:cellulose catabolic process"/>
    <property type="evidence" value="ECO:0007669"/>
    <property type="project" value="UniProtKB-KW"/>
</dbReference>
<dbReference type="InterPro" id="IPR017853">
    <property type="entry name" value="GH"/>
</dbReference>
<keyword evidence="3" id="KW-0136">Cellulose degradation</keyword>
<name>A0AAE4B5R1_9RHOB</name>
<dbReference type="InterPro" id="IPR050386">
    <property type="entry name" value="Glycosyl_hydrolase_5"/>
</dbReference>
<evidence type="ECO:0000256" key="2">
    <source>
        <dbReference type="ARBA" id="ARBA00022801"/>
    </source>
</evidence>
<evidence type="ECO:0000256" key="6">
    <source>
        <dbReference type="ARBA" id="ARBA00023326"/>
    </source>
</evidence>
<dbReference type="RefSeq" id="WP_306737592.1">
    <property type="nucleotide sequence ID" value="NZ_JANHAX010000008.1"/>
</dbReference>
<dbReference type="GO" id="GO:0005576">
    <property type="term" value="C:extracellular region"/>
    <property type="evidence" value="ECO:0007669"/>
    <property type="project" value="TreeGrafter"/>
</dbReference>
<dbReference type="InterPro" id="IPR001547">
    <property type="entry name" value="Glyco_hydro_5"/>
</dbReference>
<evidence type="ECO:0000256" key="1">
    <source>
        <dbReference type="ARBA" id="ARBA00005641"/>
    </source>
</evidence>
<reference evidence="9" key="1">
    <citation type="submission" date="2022-07" db="EMBL/GenBank/DDBJ databases">
        <authorList>
            <person name="Otstavnykh N."/>
            <person name="Isaeva M."/>
            <person name="Bystritskaya E."/>
        </authorList>
    </citation>
    <scope>NUCLEOTIDE SEQUENCE</scope>
    <source>
        <strain evidence="9">KCTC 52189</strain>
    </source>
</reference>
<comment type="caution">
    <text evidence="9">The sequence shown here is derived from an EMBL/GenBank/DDBJ whole genome shotgun (WGS) entry which is preliminary data.</text>
</comment>
<accession>A0AAE4B5R1</accession>
<dbReference type="PANTHER" id="PTHR31297">
    <property type="entry name" value="GLUCAN ENDO-1,6-BETA-GLUCOSIDASE B"/>
    <property type="match status" value="1"/>
</dbReference>
<evidence type="ECO:0000313" key="9">
    <source>
        <dbReference type="EMBL" id="MDQ2092283.1"/>
    </source>
</evidence>
<evidence type="ECO:0000256" key="4">
    <source>
        <dbReference type="ARBA" id="ARBA00023277"/>
    </source>
</evidence>
<dbReference type="Gene3D" id="3.20.20.80">
    <property type="entry name" value="Glycosidases"/>
    <property type="match status" value="2"/>
</dbReference>
<dbReference type="PANTHER" id="PTHR31297:SF41">
    <property type="entry name" value="ENDOGLUCANASE, PUTATIVE (AFU_ORTHOLOGUE AFUA_5G01830)-RELATED"/>
    <property type="match status" value="1"/>
</dbReference>
<keyword evidence="6" id="KW-0624">Polysaccharide degradation</keyword>
<feature type="transmembrane region" description="Helical" evidence="7">
    <location>
        <begin position="139"/>
        <end position="158"/>
    </location>
</feature>
<keyword evidence="7" id="KW-0812">Transmembrane</keyword>
<evidence type="ECO:0000256" key="7">
    <source>
        <dbReference type="SAM" id="Phobius"/>
    </source>
</evidence>
<keyword evidence="2 9" id="KW-0378">Hydrolase</keyword>
<proteinExistence type="inferred from homology"/>
<sequence>MRGYLPRERPPWSRSVSFSAISFDEHHWTVRRDMAIRGGLHQRQRGGTNLQFCFSAFFPRDGIEADIAGRAMPACFCPSHRLPPDLMNTGSWRMPETHGNTRFNDREEKAGGRFDQQAFGVGFCPRTIGGIRLKFAGKFLTAVTLSAALLLVLGLVLYDFGRPGPAEFVRAQGRHLVRNGEPIRFKSVSFSNYYSYRLGEAGFDLEKSKHHSEIDFERVRDLGFNSIRFAFNGNWYRSNPDAFWRWLDQNVGWAEKHGLLLTLDLHVPIGGFWLDPTDDKVDFGIWNDEYTRAQNVELWRLIAKRYRNETAVGAYELLNEAVTQDASGDQWRELASDLVKAIREVDPNHLLIVGALYGTNRRYSEMNADSQFLVDDPNVMYDFHFYEPIAFTHQSASWLERPISDGGIYPDDETPIPTGKEVLLPDSGIGSQNVAEGSSGWAKYDSGWAELRDPEAIAGLPVVTMRFGARGSVDFDDLNVFEFDTKRGIARKLLSAPLSESSIWQWWGWGNVDTAARQPVFTRSETDGANDRYSLRIEGITTHDEYLGWSSDSLWFQAVPGNLYKITGYMKGKDVSYPVSDGEPQEFVGLELSFYGNPKGEDSEGFVFRNHEYLEAQFLKRYRFGIENDVPMSVMEFGTIGRTFEIAGKGGGNWVRDLLGIFSKYETSFSLWNYHGSSMGVYRSGMGSEPAEPNEELIEILQKNLSKTQH</sequence>
<keyword evidence="4" id="KW-0119">Carbohydrate metabolism</keyword>
<gene>
    <name evidence="9" type="ORF">NO357_20450</name>
</gene>
<reference evidence="9" key="2">
    <citation type="submission" date="2023-02" db="EMBL/GenBank/DDBJ databases">
        <title>'Rhodoalgimonas zhirmunskyi' gen. nov., isolated from a red alga.</title>
        <authorList>
            <person name="Nedashkovskaya O.I."/>
            <person name="Otstavnykh N.Y."/>
            <person name="Bystritskaya E.P."/>
            <person name="Balabanova L.A."/>
            <person name="Isaeva M.P."/>
        </authorList>
    </citation>
    <scope>NUCLEOTIDE SEQUENCE</scope>
    <source>
        <strain evidence="9">KCTC 52189</strain>
    </source>
</reference>
<dbReference type="EMBL" id="JANHAX010000008">
    <property type="protein sequence ID" value="MDQ2092283.1"/>
    <property type="molecule type" value="Genomic_DNA"/>
</dbReference>
<comment type="similarity">
    <text evidence="1">Belongs to the glycosyl hydrolase 5 (cellulase A) family.</text>
</comment>
<keyword evidence="5" id="KW-0326">Glycosidase</keyword>
<dbReference type="GO" id="GO:0008422">
    <property type="term" value="F:beta-glucosidase activity"/>
    <property type="evidence" value="ECO:0007669"/>
    <property type="project" value="TreeGrafter"/>
</dbReference>
<evidence type="ECO:0000256" key="5">
    <source>
        <dbReference type="ARBA" id="ARBA00023295"/>
    </source>
</evidence>
<dbReference type="SUPFAM" id="SSF51445">
    <property type="entry name" value="(Trans)glycosidases"/>
    <property type="match status" value="1"/>
</dbReference>
<protein>
    <submittedName>
        <fullName evidence="9">Glycoside hydrolase family 5 protein</fullName>
    </submittedName>
</protein>
<evidence type="ECO:0000259" key="8">
    <source>
        <dbReference type="Pfam" id="PF00150"/>
    </source>
</evidence>
<feature type="domain" description="Glycoside hydrolase family 5" evidence="8">
    <location>
        <begin position="215"/>
        <end position="441"/>
    </location>
</feature>
<evidence type="ECO:0000256" key="3">
    <source>
        <dbReference type="ARBA" id="ARBA00023001"/>
    </source>
</evidence>
<dbReference type="Pfam" id="PF00150">
    <property type="entry name" value="Cellulase"/>
    <property type="match status" value="1"/>
</dbReference>
<organism evidence="9 10">
    <name type="scientific">Marimonas arenosa</name>
    <dbReference type="NCBI Taxonomy" id="1795305"/>
    <lineage>
        <taxon>Bacteria</taxon>
        <taxon>Pseudomonadati</taxon>
        <taxon>Pseudomonadota</taxon>
        <taxon>Alphaproteobacteria</taxon>
        <taxon>Rhodobacterales</taxon>
        <taxon>Paracoccaceae</taxon>
        <taxon>Marimonas</taxon>
    </lineage>
</organism>
<keyword evidence="7" id="KW-1133">Transmembrane helix</keyword>
<dbReference type="Proteomes" id="UP001226762">
    <property type="component" value="Unassembled WGS sequence"/>
</dbReference>
<keyword evidence="10" id="KW-1185">Reference proteome</keyword>
<dbReference type="GO" id="GO:0009986">
    <property type="term" value="C:cell surface"/>
    <property type="evidence" value="ECO:0007669"/>
    <property type="project" value="TreeGrafter"/>
</dbReference>
<keyword evidence="7" id="KW-0472">Membrane</keyword>